<evidence type="ECO:0000256" key="2">
    <source>
        <dbReference type="SAM" id="SignalP"/>
    </source>
</evidence>
<proteinExistence type="predicted"/>
<dbReference type="EMBL" id="DPVV01000484">
    <property type="protein sequence ID" value="HCL03614.1"/>
    <property type="molecule type" value="Genomic_DNA"/>
</dbReference>
<dbReference type="Gene3D" id="3.40.190.10">
    <property type="entry name" value="Periplasmic binding protein-like II"/>
    <property type="match status" value="1"/>
</dbReference>
<organism evidence="3 4">
    <name type="scientific">Lachnoclostridium phytofermentans</name>
    <dbReference type="NCBI Taxonomy" id="66219"/>
    <lineage>
        <taxon>Bacteria</taxon>
        <taxon>Bacillati</taxon>
        <taxon>Bacillota</taxon>
        <taxon>Clostridia</taxon>
        <taxon>Lachnospirales</taxon>
        <taxon>Lachnospiraceae</taxon>
    </lineage>
</organism>
<accession>A0A3D2X9K3</accession>
<evidence type="ECO:0000313" key="4">
    <source>
        <dbReference type="Proteomes" id="UP000262969"/>
    </source>
</evidence>
<feature type="region of interest" description="Disordered" evidence="1">
    <location>
        <begin position="24"/>
        <end position="55"/>
    </location>
</feature>
<name>A0A3D2X9K3_9FIRM</name>
<dbReference type="Proteomes" id="UP000262969">
    <property type="component" value="Unassembled WGS sequence"/>
</dbReference>
<comment type="caution">
    <text evidence="3">The sequence shown here is derived from an EMBL/GenBank/DDBJ whole genome shotgun (WGS) entry which is preliminary data.</text>
</comment>
<evidence type="ECO:0000256" key="1">
    <source>
        <dbReference type="SAM" id="MobiDB-lite"/>
    </source>
</evidence>
<dbReference type="Pfam" id="PF13416">
    <property type="entry name" value="SBP_bac_8"/>
    <property type="match status" value="1"/>
</dbReference>
<evidence type="ECO:0000313" key="3">
    <source>
        <dbReference type="EMBL" id="HCL03614.1"/>
    </source>
</evidence>
<feature type="signal peptide" evidence="2">
    <location>
        <begin position="1"/>
        <end position="22"/>
    </location>
</feature>
<dbReference type="InterPro" id="IPR006059">
    <property type="entry name" value="SBP"/>
</dbReference>
<sequence>MKNKFAKTTVAIVLIATMLVGCGSTGQKQKDVNSNAVGSKEADSKDADSKAADSKAVDSGEKKTFTIYNAAGAPGYHEQVVLKKFKEEFGDKYDIQYETISGPDVVAKIEAQGLQKGNGNVNIVMSGDSDIVTGLGSGIWADLSGEANALNITDLTDLGKQVWDSYDSSAVPISIEPSQSAITYMPDTEKGKIIDVAVGVDGAITYDEIIKLFNDNPDMKLGCGRFPKSGPEAIFAYGMMKEFDKYNTDEVPQNSIDKMKTLYANGRVNLYEGTSDTFKDLTAGNVDMTPHTLSWFYRLYALKMEESTLTDNLKVDALGLENAKFAYIVDENNKPLPAILTNHCYLIPSNLSDEDYNISMEFMKWVIQPEMNAEVLTVLAAPSYKSATPDLIKDEDVKLVWNAVQKYYPEQFLEEVNGIKKIETTDRVCLMPVTDVGINNTLKTAWQEQLESKIK</sequence>
<protein>
    <recommendedName>
        <fullName evidence="5">Extracellular solute-binding protein family 1</fullName>
    </recommendedName>
</protein>
<reference evidence="3 4" key="1">
    <citation type="journal article" date="2018" name="Nat. Biotechnol.">
        <title>A standardized bacterial taxonomy based on genome phylogeny substantially revises the tree of life.</title>
        <authorList>
            <person name="Parks D.H."/>
            <person name="Chuvochina M."/>
            <person name="Waite D.W."/>
            <person name="Rinke C."/>
            <person name="Skarshewski A."/>
            <person name="Chaumeil P.A."/>
            <person name="Hugenholtz P."/>
        </authorList>
    </citation>
    <scope>NUCLEOTIDE SEQUENCE [LARGE SCALE GENOMIC DNA]</scope>
    <source>
        <strain evidence="3">UBA11728</strain>
    </source>
</reference>
<dbReference type="PROSITE" id="PS51257">
    <property type="entry name" value="PROKAR_LIPOPROTEIN"/>
    <property type="match status" value="1"/>
</dbReference>
<evidence type="ECO:0008006" key="5">
    <source>
        <dbReference type="Google" id="ProtNLM"/>
    </source>
</evidence>
<feature type="compositionally biased region" description="Basic and acidic residues" evidence="1">
    <location>
        <begin position="40"/>
        <end position="55"/>
    </location>
</feature>
<gene>
    <name evidence="3" type="ORF">DHW61_14605</name>
</gene>
<dbReference type="AlphaFoldDB" id="A0A3D2X9K3"/>
<dbReference type="SUPFAM" id="SSF53850">
    <property type="entry name" value="Periplasmic binding protein-like II"/>
    <property type="match status" value="1"/>
</dbReference>
<keyword evidence="2" id="KW-0732">Signal</keyword>
<feature type="chain" id="PRO_5038356228" description="Extracellular solute-binding protein family 1" evidence="2">
    <location>
        <begin position="23"/>
        <end position="455"/>
    </location>
</feature>